<gene>
    <name evidence="2" type="ORF">H6F44_15635</name>
</gene>
<dbReference type="Pfam" id="PF18480">
    <property type="entry name" value="DUF5615"/>
    <property type="match status" value="1"/>
</dbReference>
<feature type="domain" description="DUF5615" evidence="1">
    <location>
        <begin position="1"/>
        <end position="110"/>
    </location>
</feature>
<keyword evidence="3" id="KW-1185">Reference proteome</keyword>
<evidence type="ECO:0000313" key="3">
    <source>
        <dbReference type="Proteomes" id="UP000631421"/>
    </source>
</evidence>
<dbReference type="RefSeq" id="WP_190351961.1">
    <property type="nucleotide sequence ID" value="NZ_JACJPY010000057.1"/>
</dbReference>
<dbReference type="Proteomes" id="UP000631421">
    <property type="component" value="Unassembled WGS sequence"/>
</dbReference>
<dbReference type="InterPro" id="IPR041049">
    <property type="entry name" value="DUF5615"/>
</dbReference>
<dbReference type="AlphaFoldDB" id="A0A926UUJ3"/>
<proteinExistence type="predicted"/>
<reference evidence="2" key="2">
    <citation type="submission" date="2020-08" db="EMBL/GenBank/DDBJ databases">
        <authorList>
            <person name="Chen M."/>
            <person name="Teng W."/>
            <person name="Zhao L."/>
            <person name="Hu C."/>
            <person name="Zhou Y."/>
            <person name="Han B."/>
            <person name="Song L."/>
            <person name="Shu W."/>
        </authorList>
    </citation>
    <scope>NUCLEOTIDE SEQUENCE</scope>
    <source>
        <strain evidence="2">FACHB-1277</strain>
    </source>
</reference>
<sequence length="117" mass="13433">MKFKIDENLPIELADLLQDEGYDASTIYSESLKGAKDPTVIAVCQDEQRVLVTLDLDFADIKTYPPQDYAGIIVLRPYRQDKPYLLSFFQKLIPAISQHPLKGHLWIAEEGKIRIRE</sequence>
<comment type="caution">
    <text evidence="2">The sequence shown here is derived from an EMBL/GenBank/DDBJ whole genome shotgun (WGS) entry which is preliminary data.</text>
</comment>
<reference evidence="2" key="1">
    <citation type="journal article" date="2015" name="ISME J.">
        <title>Draft Genome Sequence of Streptomyces incarnatus NRRL8089, which Produces the Nucleoside Antibiotic Sinefungin.</title>
        <authorList>
            <person name="Oshima K."/>
            <person name="Hattori M."/>
            <person name="Shimizu H."/>
            <person name="Fukuda K."/>
            <person name="Nemoto M."/>
            <person name="Inagaki K."/>
            <person name="Tamura T."/>
        </authorList>
    </citation>
    <scope>NUCLEOTIDE SEQUENCE</scope>
    <source>
        <strain evidence="2">FACHB-1277</strain>
    </source>
</reference>
<evidence type="ECO:0000313" key="2">
    <source>
        <dbReference type="EMBL" id="MBD2151541.1"/>
    </source>
</evidence>
<dbReference type="EMBL" id="JACJPY010000057">
    <property type="protein sequence ID" value="MBD2151541.1"/>
    <property type="molecule type" value="Genomic_DNA"/>
</dbReference>
<evidence type="ECO:0000259" key="1">
    <source>
        <dbReference type="Pfam" id="PF18480"/>
    </source>
</evidence>
<name>A0A926UUJ3_9CYAN</name>
<protein>
    <submittedName>
        <fullName evidence="2">DUF5615 family PIN-like protein</fullName>
    </submittedName>
</protein>
<accession>A0A926UUJ3</accession>
<organism evidence="2 3">
    <name type="scientific">Pseudanabaena cinerea FACHB-1277</name>
    <dbReference type="NCBI Taxonomy" id="2949581"/>
    <lineage>
        <taxon>Bacteria</taxon>
        <taxon>Bacillati</taxon>
        <taxon>Cyanobacteriota</taxon>
        <taxon>Cyanophyceae</taxon>
        <taxon>Pseudanabaenales</taxon>
        <taxon>Pseudanabaenaceae</taxon>
        <taxon>Pseudanabaena</taxon>
        <taxon>Pseudanabaena cinerea</taxon>
    </lineage>
</organism>